<dbReference type="EMBL" id="MHFR01000024">
    <property type="protein sequence ID" value="OGW98847.1"/>
    <property type="molecule type" value="Genomic_DNA"/>
</dbReference>
<feature type="domain" description="ATP-grasp" evidence="2">
    <location>
        <begin position="37"/>
        <end position="287"/>
    </location>
</feature>
<dbReference type="Gene3D" id="3.30.470.20">
    <property type="entry name" value="ATP-grasp fold, B domain"/>
    <property type="match status" value="2"/>
</dbReference>
<dbReference type="Pfam" id="PF14397">
    <property type="entry name" value="ATPgrasp_ST"/>
    <property type="match status" value="1"/>
</dbReference>
<evidence type="ECO:0000313" key="3">
    <source>
        <dbReference type="EMBL" id="OGW98847.1"/>
    </source>
</evidence>
<dbReference type="SUPFAM" id="SSF56059">
    <property type="entry name" value="Glutathione synthetase ATP-binding domain-like"/>
    <property type="match status" value="1"/>
</dbReference>
<keyword evidence="1" id="KW-0547">Nucleotide-binding</keyword>
<keyword evidence="3" id="KW-0436">Ligase</keyword>
<comment type="caution">
    <text evidence="3">The sequence shown here is derived from an EMBL/GenBank/DDBJ whole genome shotgun (WGS) entry which is preliminary data.</text>
</comment>
<name>A0A1G1L0Z4_9BACT</name>
<dbReference type="InterPro" id="IPR011761">
    <property type="entry name" value="ATP-grasp"/>
</dbReference>
<organism evidence="3 4">
    <name type="scientific">Candidatus Danuiimicrobium aquiferis</name>
    <dbReference type="NCBI Taxonomy" id="1801832"/>
    <lineage>
        <taxon>Bacteria</taxon>
        <taxon>Pseudomonadati</taxon>
        <taxon>Candidatus Omnitrophota</taxon>
        <taxon>Candidatus Danuiimicrobium</taxon>
    </lineage>
</organism>
<dbReference type="PANTHER" id="PTHR21621">
    <property type="entry name" value="RIBOSOMAL PROTEIN S6 MODIFICATION PROTEIN"/>
    <property type="match status" value="1"/>
</dbReference>
<accession>A0A1G1L0Z4</accession>
<dbReference type="PANTHER" id="PTHR21621:SF0">
    <property type="entry name" value="BETA-CITRYLGLUTAMATE SYNTHASE B-RELATED"/>
    <property type="match status" value="1"/>
</dbReference>
<reference evidence="3 4" key="1">
    <citation type="journal article" date="2016" name="Nat. Commun.">
        <title>Thousands of microbial genomes shed light on interconnected biogeochemical processes in an aquifer system.</title>
        <authorList>
            <person name="Anantharaman K."/>
            <person name="Brown C.T."/>
            <person name="Hug L.A."/>
            <person name="Sharon I."/>
            <person name="Castelle C.J."/>
            <person name="Probst A.J."/>
            <person name="Thomas B.C."/>
            <person name="Singh A."/>
            <person name="Wilkins M.J."/>
            <person name="Karaoz U."/>
            <person name="Brodie E.L."/>
            <person name="Williams K.H."/>
            <person name="Hubbard S.S."/>
            <person name="Banfield J.F."/>
        </authorList>
    </citation>
    <scope>NUCLEOTIDE SEQUENCE [LARGE SCALE GENOMIC DNA]</scope>
</reference>
<sequence length="314" mass="35448">MITAPGLLGMNRRNIDYILSNNSRKFYPLVDNKLLTKQLLEQHGIPCPMLYFEIKHNFELKLLRELKHMKEFVVKPARGSAGRGILPITEQIGKKWKTAKGELLSKEDVEYHVSNILAGLYSLGGADDHAFLEYYVRSHPIFRPISYQGVPDIRLIIYRGIPIISMLRLPTKESGGRANLHQGAVGAGLDMRDGITIGGVHRDRLIDNHPDTDTKIAGIRIPFWNDILEIGARLYDIFKLGYIGADFVIDQLLGPLILELNARPGLSIQLANREGLRPCLDIIDKMLGPKPVENELSPEKRLRIFREMLAEVNS</sequence>
<dbReference type="GO" id="GO:0005524">
    <property type="term" value="F:ATP binding"/>
    <property type="evidence" value="ECO:0007669"/>
    <property type="project" value="UniProtKB-UniRule"/>
</dbReference>
<dbReference type="NCBIfam" id="TIGR02291">
    <property type="entry name" value="rimK_rel_E_lig"/>
    <property type="match status" value="1"/>
</dbReference>
<dbReference type="Proteomes" id="UP000178187">
    <property type="component" value="Unassembled WGS sequence"/>
</dbReference>
<dbReference type="GO" id="GO:0009432">
    <property type="term" value="P:SOS response"/>
    <property type="evidence" value="ECO:0007669"/>
    <property type="project" value="TreeGrafter"/>
</dbReference>
<dbReference type="GO" id="GO:0005737">
    <property type="term" value="C:cytoplasm"/>
    <property type="evidence" value="ECO:0007669"/>
    <property type="project" value="TreeGrafter"/>
</dbReference>
<gene>
    <name evidence="3" type="ORF">A3G33_10390</name>
</gene>
<evidence type="ECO:0000256" key="1">
    <source>
        <dbReference type="PROSITE-ProRule" id="PRU00409"/>
    </source>
</evidence>
<keyword evidence="1" id="KW-0067">ATP-binding</keyword>
<dbReference type="GO" id="GO:0046872">
    <property type="term" value="F:metal ion binding"/>
    <property type="evidence" value="ECO:0007669"/>
    <property type="project" value="InterPro"/>
</dbReference>
<dbReference type="GO" id="GO:0018169">
    <property type="term" value="F:ribosomal S6-glutamic acid ligase activity"/>
    <property type="evidence" value="ECO:0007669"/>
    <property type="project" value="TreeGrafter"/>
</dbReference>
<protein>
    <submittedName>
        <fullName evidence="3">Alpha-L-glutamate ligase-like protein</fullName>
    </submittedName>
</protein>
<dbReference type="InterPro" id="IPR039523">
    <property type="entry name" value="RimK-rel_E_lig_ATP-grasp"/>
</dbReference>
<proteinExistence type="predicted"/>
<evidence type="ECO:0000313" key="4">
    <source>
        <dbReference type="Proteomes" id="UP000178187"/>
    </source>
</evidence>
<evidence type="ECO:0000259" key="2">
    <source>
        <dbReference type="PROSITE" id="PS50975"/>
    </source>
</evidence>
<dbReference type="AlphaFoldDB" id="A0A1G1L0Z4"/>
<dbReference type="InterPro" id="IPR011758">
    <property type="entry name" value="RimK-rel_E_lig"/>
</dbReference>
<dbReference type="PROSITE" id="PS50975">
    <property type="entry name" value="ATP_GRASP"/>
    <property type="match status" value="1"/>
</dbReference>